<dbReference type="GeneID" id="85325874"/>
<keyword evidence="2" id="KW-1185">Reference proteome</keyword>
<protein>
    <submittedName>
        <fullName evidence="1">Uncharacterized protein</fullName>
    </submittedName>
</protein>
<dbReference type="Proteomes" id="UP001172101">
    <property type="component" value="Unassembled WGS sequence"/>
</dbReference>
<gene>
    <name evidence="1" type="ORF">B0T26DRAFT_722823</name>
</gene>
<reference evidence="1" key="1">
    <citation type="submission" date="2023-06" db="EMBL/GenBank/DDBJ databases">
        <title>Genome-scale phylogeny and comparative genomics of the fungal order Sordariales.</title>
        <authorList>
            <consortium name="Lawrence Berkeley National Laboratory"/>
            <person name="Hensen N."/>
            <person name="Bonometti L."/>
            <person name="Westerberg I."/>
            <person name="Brannstrom I.O."/>
            <person name="Guillou S."/>
            <person name="Cros-Aarteil S."/>
            <person name="Calhoun S."/>
            <person name="Haridas S."/>
            <person name="Kuo A."/>
            <person name="Mondo S."/>
            <person name="Pangilinan J."/>
            <person name="Riley R."/>
            <person name="LaButti K."/>
            <person name="Andreopoulos B."/>
            <person name="Lipzen A."/>
            <person name="Chen C."/>
            <person name="Yanf M."/>
            <person name="Daum C."/>
            <person name="Ng V."/>
            <person name="Clum A."/>
            <person name="Steindorff A."/>
            <person name="Ohm R."/>
            <person name="Martin F."/>
            <person name="Silar P."/>
            <person name="Natvig D."/>
            <person name="Lalanne C."/>
            <person name="Gautier V."/>
            <person name="Ament-velasquez S.L."/>
            <person name="Kruys A."/>
            <person name="Hutchinson M.I."/>
            <person name="Powell A.J."/>
            <person name="Barry K."/>
            <person name="Miller A.N."/>
            <person name="Grigoriev I.V."/>
            <person name="Debuchy R."/>
            <person name="Gladieux P."/>
            <person name="Thoren M.H."/>
            <person name="Johannesson H."/>
        </authorList>
    </citation>
    <scope>NUCLEOTIDE SEQUENCE</scope>
    <source>
        <strain evidence="1">SMH2392-1A</strain>
    </source>
</reference>
<sequence length="90" mass="10154">TIFMLHLPALTIPALRSSLSLLHYFVKLRKRNSNLPGDVIDSEAIGPVPKIFEPDANDPFPIDQTTIHCPKDTCFRLSCFKYGLPIFLNI</sequence>
<accession>A0AA40DQI1</accession>
<organism evidence="1 2">
    <name type="scientific">Lasiosphaeria miniovina</name>
    <dbReference type="NCBI Taxonomy" id="1954250"/>
    <lineage>
        <taxon>Eukaryota</taxon>
        <taxon>Fungi</taxon>
        <taxon>Dikarya</taxon>
        <taxon>Ascomycota</taxon>
        <taxon>Pezizomycotina</taxon>
        <taxon>Sordariomycetes</taxon>
        <taxon>Sordariomycetidae</taxon>
        <taxon>Sordariales</taxon>
        <taxon>Lasiosphaeriaceae</taxon>
        <taxon>Lasiosphaeria</taxon>
    </lineage>
</organism>
<evidence type="ECO:0000313" key="1">
    <source>
        <dbReference type="EMBL" id="KAK0709746.1"/>
    </source>
</evidence>
<comment type="caution">
    <text evidence="1">The sequence shown here is derived from an EMBL/GenBank/DDBJ whole genome shotgun (WGS) entry which is preliminary data.</text>
</comment>
<dbReference type="RefSeq" id="XP_060293050.1">
    <property type="nucleotide sequence ID" value="XM_060442604.1"/>
</dbReference>
<name>A0AA40DQI1_9PEZI</name>
<evidence type="ECO:0000313" key="2">
    <source>
        <dbReference type="Proteomes" id="UP001172101"/>
    </source>
</evidence>
<feature type="non-terminal residue" evidence="1">
    <location>
        <position position="90"/>
    </location>
</feature>
<feature type="non-terminal residue" evidence="1">
    <location>
        <position position="1"/>
    </location>
</feature>
<dbReference type="AlphaFoldDB" id="A0AA40DQI1"/>
<dbReference type="EMBL" id="JAUIRO010000006">
    <property type="protein sequence ID" value="KAK0709746.1"/>
    <property type="molecule type" value="Genomic_DNA"/>
</dbReference>
<proteinExistence type="predicted"/>